<feature type="transmembrane region" description="Helical" evidence="9">
    <location>
        <begin position="45"/>
        <end position="64"/>
    </location>
</feature>
<accession>A0A2T0BMC2</accession>
<comment type="caution">
    <text evidence="10">The sequence shown here is derived from an EMBL/GenBank/DDBJ whole genome shotgun (WGS) entry which is preliminary data.</text>
</comment>
<feature type="transmembrane region" description="Helical" evidence="9">
    <location>
        <begin position="98"/>
        <end position="115"/>
    </location>
</feature>
<protein>
    <submittedName>
        <fullName evidence="10">2-keto-3-deoxygluconate permease</fullName>
    </submittedName>
</protein>
<dbReference type="OrthoDB" id="2833at2"/>
<dbReference type="InterPro" id="IPR004684">
    <property type="entry name" value="2keto-3dGluconate_permease"/>
</dbReference>
<keyword evidence="11" id="KW-1185">Reference proteome</keyword>
<evidence type="ECO:0000256" key="2">
    <source>
        <dbReference type="ARBA" id="ARBA00022448"/>
    </source>
</evidence>
<evidence type="ECO:0000313" key="11">
    <source>
        <dbReference type="Proteomes" id="UP000237798"/>
    </source>
</evidence>
<keyword evidence="5 9" id="KW-0812">Transmembrane</keyword>
<evidence type="ECO:0000256" key="5">
    <source>
        <dbReference type="ARBA" id="ARBA00022692"/>
    </source>
</evidence>
<dbReference type="AlphaFoldDB" id="A0A2T0BMC2"/>
<evidence type="ECO:0000256" key="4">
    <source>
        <dbReference type="ARBA" id="ARBA00022597"/>
    </source>
</evidence>
<feature type="transmembrane region" description="Helical" evidence="9">
    <location>
        <begin position="161"/>
        <end position="182"/>
    </location>
</feature>
<organism evidence="10 11">
    <name type="scientific">Clostridium luticellarii</name>
    <dbReference type="NCBI Taxonomy" id="1691940"/>
    <lineage>
        <taxon>Bacteria</taxon>
        <taxon>Bacillati</taxon>
        <taxon>Bacillota</taxon>
        <taxon>Clostridia</taxon>
        <taxon>Eubacteriales</taxon>
        <taxon>Clostridiaceae</taxon>
        <taxon>Clostridium</taxon>
    </lineage>
</organism>
<evidence type="ECO:0000313" key="10">
    <source>
        <dbReference type="EMBL" id="PRR85021.1"/>
    </source>
</evidence>
<reference evidence="10 11" key="1">
    <citation type="submission" date="2018-03" db="EMBL/GenBank/DDBJ databases">
        <title>Genome sequence of Clostridium luticellarii DSM 29923.</title>
        <authorList>
            <person name="Poehlein A."/>
            <person name="Daniel R."/>
        </authorList>
    </citation>
    <scope>NUCLEOTIDE SEQUENCE [LARGE SCALE GENOMIC DNA]</scope>
    <source>
        <strain evidence="10 11">DSM 29923</strain>
    </source>
</reference>
<keyword evidence="3" id="KW-1003">Cell membrane</keyword>
<dbReference type="GO" id="GO:0016020">
    <property type="term" value="C:membrane"/>
    <property type="evidence" value="ECO:0007669"/>
    <property type="project" value="InterPro"/>
</dbReference>
<evidence type="ECO:0000256" key="3">
    <source>
        <dbReference type="ARBA" id="ARBA00022475"/>
    </source>
</evidence>
<feature type="transmembrane region" description="Helical" evidence="9">
    <location>
        <begin position="221"/>
        <end position="243"/>
    </location>
</feature>
<feature type="transmembrane region" description="Helical" evidence="9">
    <location>
        <begin position="71"/>
        <end position="92"/>
    </location>
</feature>
<feature type="transmembrane region" description="Helical" evidence="9">
    <location>
        <begin position="12"/>
        <end position="33"/>
    </location>
</feature>
<sequence length="326" mass="34044">MQILKTMKKVPGGMIVVPLILGALINTFLPNALKIGGFTTALFKNGSPCLIALFILCSSAKINIHKLGTPIYKGLILTVPKILIGGILGWFIGREFGLSGILGLSPLAIIPAVANSNGGMYGAMAAQYGNDTDEGAISLVALNVGPFVTMLFMGVGGLADFPIYSFIAILVPVAVGIFLGNADENMREFLASGSGLLIPFFGFALGSGINLTNVINAGISGILLGLFTFVVTGFVTYALYGIFTGSNRALGFGVANTAGTSMVVPGLVAEVDKSLLPYAAVATTQIAASVIVCAILCPLMVGYLDKKWRQNQAKYDRNEIIPNKQV</sequence>
<dbReference type="EMBL" id="PVXP01000026">
    <property type="protein sequence ID" value="PRR85021.1"/>
    <property type="molecule type" value="Genomic_DNA"/>
</dbReference>
<keyword evidence="6" id="KW-0769">Symport</keyword>
<feature type="transmembrane region" description="Helical" evidence="9">
    <location>
        <begin position="189"/>
        <end position="209"/>
    </location>
</feature>
<comment type="similarity">
    <text evidence="1">Belongs to the KdgT transporter family.</text>
</comment>
<feature type="transmembrane region" description="Helical" evidence="9">
    <location>
        <begin position="136"/>
        <end position="155"/>
    </location>
</feature>
<evidence type="ECO:0000256" key="1">
    <source>
        <dbReference type="ARBA" id="ARBA00006430"/>
    </source>
</evidence>
<proteinExistence type="inferred from homology"/>
<dbReference type="Proteomes" id="UP000237798">
    <property type="component" value="Unassembled WGS sequence"/>
</dbReference>
<name>A0A2T0BMC2_9CLOT</name>
<keyword evidence="2" id="KW-0813">Transport</keyword>
<evidence type="ECO:0000256" key="9">
    <source>
        <dbReference type="SAM" id="Phobius"/>
    </source>
</evidence>
<gene>
    <name evidence="10" type="primary">kdgT</name>
    <name evidence="10" type="ORF">CLLU_20090</name>
</gene>
<evidence type="ECO:0000256" key="7">
    <source>
        <dbReference type="ARBA" id="ARBA00022989"/>
    </source>
</evidence>
<keyword evidence="8 9" id="KW-0472">Membrane</keyword>
<keyword evidence="7 9" id="KW-1133">Transmembrane helix</keyword>
<feature type="transmembrane region" description="Helical" evidence="9">
    <location>
        <begin position="250"/>
        <end position="269"/>
    </location>
</feature>
<evidence type="ECO:0000256" key="6">
    <source>
        <dbReference type="ARBA" id="ARBA00022847"/>
    </source>
</evidence>
<dbReference type="Pfam" id="PF03812">
    <property type="entry name" value="KdgT"/>
    <property type="match status" value="1"/>
</dbReference>
<dbReference type="RefSeq" id="WP_106009600.1">
    <property type="nucleotide sequence ID" value="NZ_JALCQO010000015.1"/>
</dbReference>
<feature type="transmembrane region" description="Helical" evidence="9">
    <location>
        <begin position="275"/>
        <end position="304"/>
    </location>
</feature>
<evidence type="ECO:0000256" key="8">
    <source>
        <dbReference type="ARBA" id="ARBA00023136"/>
    </source>
</evidence>
<dbReference type="GO" id="GO:0015649">
    <property type="term" value="F:2-keto-3-deoxygluconate:proton symporter activity"/>
    <property type="evidence" value="ECO:0007669"/>
    <property type="project" value="InterPro"/>
</dbReference>
<keyword evidence="4" id="KW-0762">Sugar transport</keyword>